<dbReference type="AlphaFoldDB" id="A0A6S7AII7"/>
<keyword evidence="7" id="KW-1185">Reference proteome</keyword>
<comment type="similarity">
    <text evidence="1">Belongs to the LysR transcriptional regulatory family.</text>
</comment>
<accession>A0A6S7AII7</accession>
<organism evidence="6 7">
    <name type="scientific">Achromobacter animicus</name>
    <dbReference type="NCBI Taxonomy" id="1389935"/>
    <lineage>
        <taxon>Bacteria</taxon>
        <taxon>Pseudomonadati</taxon>
        <taxon>Pseudomonadota</taxon>
        <taxon>Betaproteobacteria</taxon>
        <taxon>Burkholderiales</taxon>
        <taxon>Alcaligenaceae</taxon>
        <taxon>Achromobacter</taxon>
    </lineage>
</organism>
<dbReference type="PANTHER" id="PTHR30579">
    <property type="entry name" value="TRANSCRIPTIONAL REGULATOR"/>
    <property type="match status" value="1"/>
</dbReference>
<dbReference type="GO" id="GO:0003700">
    <property type="term" value="F:DNA-binding transcription factor activity"/>
    <property type="evidence" value="ECO:0007669"/>
    <property type="project" value="InterPro"/>
</dbReference>
<name>A0A6S7AII7_9BURK</name>
<dbReference type="Pfam" id="PF00126">
    <property type="entry name" value="HTH_1"/>
    <property type="match status" value="1"/>
</dbReference>
<dbReference type="InterPro" id="IPR036388">
    <property type="entry name" value="WH-like_DNA-bd_sf"/>
</dbReference>
<dbReference type="SUPFAM" id="SSF46785">
    <property type="entry name" value="Winged helix' DNA-binding domain"/>
    <property type="match status" value="1"/>
</dbReference>
<evidence type="ECO:0000256" key="1">
    <source>
        <dbReference type="ARBA" id="ARBA00009437"/>
    </source>
</evidence>
<dbReference type="Gene3D" id="1.10.10.10">
    <property type="entry name" value="Winged helix-like DNA-binding domain superfamily/Winged helix DNA-binding domain"/>
    <property type="match status" value="1"/>
</dbReference>
<feature type="domain" description="HTH lysR-type" evidence="5">
    <location>
        <begin position="13"/>
        <end position="70"/>
    </location>
</feature>
<dbReference type="GO" id="GO:0003677">
    <property type="term" value="F:DNA binding"/>
    <property type="evidence" value="ECO:0007669"/>
    <property type="project" value="UniProtKB-KW"/>
</dbReference>
<dbReference type="PANTHER" id="PTHR30579:SF7">
    <property type="entry name" value="HTH-TYPE TRANSCRIPTIONAL REGULATOR LRHA-RELATED"/>
    <property type="match status" value="1"/>
</dbReference>
<sequence length="300" mass="32081">MAGAVQYELNRMLDLELLKTLVCVVDEGSFTRAASRVHRTQSTVSQQVRKLEQSVGKTLLLRDRAGGNVSATEDGELMLTYARRLLAIAGEAEHVLSAPRTARVIRLGVPEDFDVSRLTVLLAEFAARHAQVRLETLSGMSTDLRAGLASGELELALVKREPGDGPCLAAWPERLVWVGGRQRNEKAAVVPLVLFPQGCVYRKRMIYALESAGQPWHIAYHSHSLAGVQAAVAAGLGISLLPTSARLETHVELAAADGFADVPPTELAIVGDARGLGAVGIDLLDALKQAIDGDLAPYAP</sequence>
<proteinExistence type="inferred from homology"/>
<dbReference type="InterPro" id="IPR005119">
    <property type="entry name" value="LysR_subst-bd"/>
</dbReference>
<dbReference type="Pfam" id="PF03466">
    <property type="entry name" value="LysR_substrate"/>
    <property type="match status" value="1"/>
</dbReference>
<evidence type="ECO:0000256" key="2">
    <source>
        <dbReference type="ARBA" id="ARBA00023015"/>
    </source>
</evidence>
<keyword evidence="3" id="KW-0238">DNA-binding</keyword>
<evidence type="ECO:0000256" key="4">
    <source>
        <dbReference type="ARBA" id="ARBA00023163"/>
    </source>
</evidence>
<evidence type="ECO:0000313" key="7">
    <source>
        <dbReference type="Proteomes" id="UP000494214"/>
    </source>
</evidence>
<dbReference type="SUPFAM" id="SSF53850">
    <property type="entry name" value="Periplasmic binding protein-like II"/>
    <property type="match status" value="1"/>
</dbReference>
<gene>
    <name evidence="6" type="primary">hdfR_13</name>
    <name evidence="6" type="ORF">LMG26690_04603</name>
</gene>
<reference evidence="6 7" key="1">
    <citation type="submission" date="2020-04" db="EMBL/GenBank/DDBJ databases">
        <authorList>
            <person name="De Canck E."/>
        </authorList>
    </citation>
    <scope>NUCLEOTIDE SEQUENCE [LARGE SCALE GENOMIC DNA]</scope>
    <source>
        <strain evidence="6 7">LMG 26690</strain>
    </source>
</reference>
<dbReference type="FunFam" id="1.10.10.10:FF:000001">
    <property type="entry name" value="LysR family transcriptional regulator"/>
    <property type="match status" value="1"/>
</dbReference>
<dbReference type="Gene3D" id="3.40.190.10">
    <property type="entry name" value="Periplasmic binding protein-like II"/>
    <property type="match status" value="2"/>
</dbReference>
<dbReference type="InterPro" id="IPR036390">
    <property type="entry name" value="WH_DNA-bd_sf"/>
</dbReference>
<dbReference type="Proteomes" id="UP000494214">
    <property type="component" value="Unassembled WGS sequence"/>
</dbReference>
<dbReference type="PRINTS" id="PR00039">
    <property type="entry name" value="HTHLYSR"/>
</dbReference>
<keyword evidence="2" id="KW-0805">Transcription regulation</keyword>
<dbReference type="InterPro" id="IPR050176">
    <property type="entry name" value="LTTR"/>
</dbReference>
<keyword evidence="4" id="KW-0804">Transcription</keyword>
<protein>
    <submittedName>
        <fullName evidence="6">HTH-type transcriptional regulator HdfR</fullName>
    </submittedName>
</protein>
<evidence type="ECO:0000256" key="3">
    <source>
        <dbReference type="ARBA" id="ARBA00023125"/>
    </source>
</evidence>
<evidence type="ECO:0000259" key="5">
    <source>
        <dbReference type="PROSITE" id="PS50931"/>
    </source>
</evidence>
<dbReference type="EMBL" id="CADIJM010000014">
    <property type="protein sequence ID" value="CAB3728971.1"/>
    <property type="molecule type" value="Genomic_DNA"/>
</dbReference>
<dbReference type="InterPro" id="IPR000847">
    <property type="entry name" value="LysR_HTH_N"/>
</dbReference>
<dbReference type="PROSITE" id="PS50931">
    <property type="entry name" value="HTH_LYSR"/>
    <property type="match status" value="1"/>
</dbReference>
<evidence type="ECO:0000313" key="6">
    <source>
        <dbReference type="EMBL" id="CAB3728971.1"/>
    </source>
</evidence>